<protein>
    <submittedName>
        <fullName evidence="2">Uncharacterized protein</fullName>
    </submittedName>
</protein>
<proteinExistence type="predicted"/>
<evidence type="ECO:0000256" key="1">
    <source>
        <dbReference type="SAM" id="Phobius"/>
    </source>
</evidence>
<feature type="transmembrane region" description="Helical" evidence="1">
    <location>
        <begin position="72"/>
        <end position="90"/>
    </location>
</feature>
<keyword evidence="1" id="KW-0812">Transmembrane</keyword>
<keyword evidence="1" id="KW-0472">Membrane</keyword>
<accession>A0A2M8J199</accession>
<dbReference type="EMBL" id="PGTB01000039">
    <property type="protein sequence ID" value="PJE36528.1"/>
    <property type="molecule type" value="Genomic_DNA"/>
</dbReference>
<reference evidence="2 3" key="1">
    <citation type="journal article" date="2018" name="Int. J. Syst. Evol. Microbiol.">
        <title>Pseudooceanicola lipolyticus sp. nov., a marine alphaproteobacterium, reclassification of Oceanicola flagellatus as Pseudooceanicola flagellatus comb. nov. and emended description of the genus Pseudooceanicola.</title>
        <authorList>
            <person name="Huang M.-M."/>
            <person name="Guo L.-L."/>
            <person name="Wu Y.-H."/>
            <person name="Lai Q.-L."/>
            <person name="Shao Z.-Z."/>
            <person name="Wang C.-S."/>
            <person name="Wu M."/>
            <person name="Xu X.-W."/>
        </authorList>
    </citation>
    <scope>NUCLEOTIDE SEQUENCE [LARGE SCALE GENOMIC DNA]</scope>
    <source>
        <strain evidence="2 3">157</strain>
    </source>
</reference>
<organism evidence="2 3">
    <name type="scientific">Pseudooceanicola lipolyticus</name>
    <dbReference type="NCBI Taxonomy" id="2029104"/>
    <lineage>
        <taxon>Bacteria</taxon>
        <taxon>Pseudomonadati</taxon>
        <taxon>Pseudomonadota</taxon>
        <taxon>Alphaproteobacteria</taxon>
        <taxon>Rhodobacterales</taxon>
        <taxon>Paracoccaceae</taxon>
        <taxon>Pseudooceanicola</taxon>
    </lineage>
</organism>
<dbReference type="RefSeq" id="WP_100162662.1">
    <property type="nucleotide sequence ID" value="NZ_PGTB01000039.1"/>
</dbReference>
<feature type="transmembrane region" description="Helical" evidence="1">
    <location>
        <begin position="6"/>
        <end position="35"/>
    </location>
</feature>
<keyword evidence="3" id="KW-1185">Reference proteome</keyword>
<evidence type="ECO:0000313" key="2">
    <source>
        <dbReference type="EMBL" id="PJE36528.1"/>
    </source>
</evidence>
<comment type="caution">
    <text evidence="2">The sequence shown here is derived from an EMBL/GenBank/DDBJ whole genome shotgun (WGS) entry which is preliminary data.</text>
</comment>
<evidence type="ECO:0000313" key="3">
    <source>
        <dbReference type="Proteomes" id="UP000231553"/>
    </source>
</evidence>
<dbReference type="AlphaFoldDB" id="A0A2M8J199"/>
<feature type="transmembrane region" description="Helical" evidence="1">
    <location>
        <begin position="47"/>
        <end position="66"/>
    </location>
</feature>
<sequence length="105" mass="11687">MFYDVLVIAFYTLAGVAAVTVLTLGFAFLIFLGDADARGKSLVSPEFDRFAALVIYLSWFGLWWWFGFSQVLLIVACAAALTLCLIYVFSYRTTSSRQQMPHGPA</sequence>
<keyword evidence="1" id="KW-1133">Transmembrane helix</keyword>
<dbReference type="Proteomes" id="UP000231553">
    <property type="component" value="Unassembled WGS sequence"/>
</dbReference>
<gene>
    <name evidence="2" type="ORF">CVM52_11600</name>
</gene>
<dbReference type="OrthoDB" id="9983431at2"/>
<name>A0A2M8J199_9RHOB</name>